<feature type="compositionally biased region" description="Basic residues" evidence="1">
    <location>
        <begin position="113"/>
        <end position="122"/>
    </location>
</feature>
<proteinExistence type="predicted"/>
<protein>
    <recommendedName>
        <fullName evidence="4">Helix-turn-helix DNA binding domain protein</fullName>
    </recommendedName>
</protein>
<feature type="region of interest" description="Disordered" evidence="1">
    <location>
        <begin position="98"/>
        <end position="189"/>
    </location>
</feature>
<dbReference type="GeneID" id="80019470"/>
<sequence>MPWFYVDDAFADSKPVMRLDDRLRNEAVGLWVRCGAWSAKEETDGHVPIDVVRQFGGTTRTVRALVSDAGLWDADNVENWRKNREILFKNWEKWQKTRAENDARRKADAARQANHRRNKKGRGFVAGIANTSTDSEMSRRDTPSDSIGDSKDVSRCESQRPDPDPYPSSTYVGTESSPNVGPTRDTERGLTEPINVSASRLVATLVPDKIPHSVRAALRIQASQLVNRDGLDTGVVAEALRRWLNKPGAGVGLLDHLAADVIREQTTRPGAGHINGLTAGEAKVVGWAALGKPPTPSTARKELEP</sequence>
<feature type="compositionally biased region" description="Polar residues" evidence="1">
    <location>
        <begin position="167"/>
        <end position="180"/>
    </location>
</feature>
<keyword evidence="3" id="KW-1185">Reference proteome</keyword>
<dbReference type="EMBL" id="MK977707">
    <property type="protein sequence ID" value="QDF19812.1"/>
    <property type="molecule type" value="Genomic_DNA"/>
</dbReference>
<accession>A0A4Y6EMW8</accession>
<dbReference type="KEGG" id="vg:80019470"/>
<evidence type="ECO:0000313" key="3">
    <source>
        <dbReference type="Proteomes" id="UP000318419"/>
    </source>
</evidence>
<reference evidence="2 3" key="1">
    <citation type="submission" date="2019-05" db="EMBL/GenBank/DDBJ databases">
        <authorList>
            <person name="Kim R."/>
            <person name="Haleblian K.L."/>
            <person name="Torres C.-L.T."/>
            <person name="Chong M.Y."/>
            <person name="Duong K."/>
            <person name="Lee C."/>
            <person name="Lai L.T."/>
            <person name="Ballew A.S."/>
            <person name="Ly A.M."/>
            <person name="Wu S."/>
            <person name="Ngo R.T."/>
            <person name="Freise A.C."/>
            <person name="Reddi K."/>
            <person name="Moberg-Parker J."/>
            <person name="Garlena R.A."/>
            <person name="Russell D.A."/>
            <person name="Pope W.H."/>
            <person name="Jacobs-Sera D."/>
            <person name="Hatfull G.F."/>
        </authorList>
    </citation>
    <scope>NUCLEOTIDE SEQUENCE [LARGE SCALE GENOMIC DNA]</scope>
</reference>
<dbReference type="Proteomes" id="UP000318419">
    <property type="component" value="Genome"/>
</dbReference>
<dbReference type="RefSeq" id="YP_010754869.1">
    <property type="nucleotide sequence ID" value="NC_073464.1"/>
</dbReference>
<evidence type="ECO:0000313" key="2">
    <source>
        <dbReference type="EMBL" id="QDF19812.1"/>
    </source>
</evidence>
<name>A0A4Y6EMW8_9CAUD</name>
<evidence type="ECO:0008006" key="4">
    <source>
        <dbReference type="Google" id="ProtNLM"/>
    </source>
</evidence>
<feature type="compositionally biased region" description="Basic and acidic residues" evidence="1">
    <location>
        <begin position="136"/>
        <end position="163"/>
    </location>
</feature>
<organism evidence="2 3">
    <name type="scientific">Mycobacterium phage LilSpotty</name>
    <dbReference type="NCBI Taxonomy" id="2588512"/>
    <lineage>
        <taxon>Viruses</taxon>
        <taxon>Duplodnaviria</taxon>
        <taxon>Heunggongvirae</taxon>
        <taxon>Uroviricota</taxon>
        <taxon>Caudoviricetes</taxon>
        <taxon>Lilspottyvirus</taxon>
        <taxon>Lilspottyvirus lilspotty</taxon>
    </lineage>
</organism>
<evidence type="ECO:0000256" key="1">
    <source>
        <dbReference type="SAM" id="MobiDB-lite"/>
    </source>
</evidence>
<feature type="compositionally biased region" description="Basic and acidic residues" evidence="1">
    <location>
        <begin position="98"/>
        <end position="109"/>
    </location>
</feature>
<gene>
    <name evidence="2" type="primary">80</name>
    <name evidence="2" type="ORF">SEA_LILSPOTTY_80</name>
</gene>